<dbReference type="PANTHER" id="PTHR33193:SF27">
    <property type="entry name" value="OS07G0690200 PROTEIN"/>
    <property type="match status" value="1"/>
</dbReference>
<dbReference type="Proteomes" id="UP000026960">
    <property type="component" value="Chromosome 7"/>
</dbReference>
<dbReference type="EnsemblPlants" id="OBART07G27100.1">
    <property type="protein sequence ID" value="OBART07G27100.1"/>
    <property type="gene ID" value="OBART07G27100"/>
</dbReference>
<keyword evidence="2" id="KW-1185">Reference proteome</keyword>
<dbReference type="Pfam" id="PF12023">
    <property type="entry name" value="DUF3511"/>
    <property type="match status" value="1"/>
</dbReference>
<dbReference type="PaxDb" id="65489-OBART07G27100.1"/>
<dbReference type="PANTHER" id="PTHR33193">
    <property type="entry name" value="DOMAIN PROTEIN, PUTATIVE (DUF3511)-RELATED"/>
    <property type="match status" value="1"/>
</dbReference>
<dbReference type="STRING" id="65489.A0A0D3GV92"/>
<proteinExistence type="predicted"/>
<accession>A0A0D3GV92</accession>
<organism evidence="1">
    <name type="scientific">Oryza barthii</name>
    <dbReference type="NCBI Taxonomy" id="65489"/>
    <lineage>
        <taxon>Eukaryota</taxon>
        <taxon>Viridiplantae</taxon>
        <taxon>Streptophyta</taxon>
        <taxon>Embryophyta</taxon>
        <taxon>Tracheophyta</taxon>
        <taxon>Spermatophyta</taxon>
        <taxon>Magnoliopsida</taxon>
        <taxon>Liliopsida</taxon>
        <taxon>Poales</taxon>
        <taxon>Poaceae</taxon>
        <taxon>BOP clade</taxon>
        <taxon>Oryzoideae</taxon>
        <taxon>Oryzeae</taxon>
        <taxon>Oryzinae</taxon>
        <taxon>Oryza</taxon>
    </lineage>
</organism>
<protein>
    <recommendedName>
        <fullName evidence="3">DUF3511 domain-containing protein</fullName>
    </recommendedName>
</protein>
<dbReference type="Gramene" id="OBART07G27100.1">
    <property type="protein sequence ID" value="OBART07G27100.1"/>
    <property type="gene ID" value="OBART07G27100"/>
</dbReference>
<dbReference type="AlphaFoldDB" id="A0A0D3GV92"/>
<evidence type="ECO:0000313" key="2">
    <source>
        <dbReference type="Proteomes" id="UP000026960"/>
    </source>
</evidence>
<name>A0A0D3GV92_9ORYZ</name>
<dbReference type="HOGENOM" id="CLU_120180_4_1_1"/>
<evidence type="ECO:0008006" key="3">
    <source>
        <dbReference type="Google" id="ProtNLM"/>
    </source>
</evidence>
<reference evidence="1" key="2">
    <citation type="submission" date="2015-03" db="UniProtKB">
        <authorList>
            <consortium name="EnsemblPlants"/>
        </authorList>
    </citation>
    <scope>IDENTIFICATION</scope>
</reference>
<sequence>MAPSYRPYSGEYQYGNGNAVVPYGGGGERRMKAVCRWVPGAWWLSDPEMKRRRRVAGYKSYAVEGKVKASIRRGLRWIKAKCSHIVRR</sequence>
<dbReference type="eggNOG" id="ENOG502R3PB">
    <property type="taxonomic scope" value="Eukaryota"/>
</dbReference>
<reference evidence="1" key="1">
    <citation type="journal article" date="2009" name="Rice">
        <title>De Novo Next Generation Sequencing of Plant Genomes.</title>
        <authorList>
            <person name="Rounsley S."/>
            <person name="Marri P.R."/>
            <person name="Yu Y."/>
            <person name="He R."/>
            <person name="Sisneros N."/>
            <person name="Goicoechea J.L."/>
            <person name="Lee S.J."/>
            <person name="Angelova A."/>
            <person name="Kudrna D."/>
            <person name="Luo M."/>
            <person name="Affourtit J."/>
            <person name="Desany B."/>
            <person name="Knight J."/>
            <person name="Niazi F."/>
            <person name="Egholm M."/>
            <person name="Wing R.A."/>
        </authorList>
    </citation>
    <scope>NUCLEOTIDE SEQUENCE [LARGE SCALE GENOMIC DNA]</scope>
    <source>
        <strain evidence="1">cv. IRGC 105608</strain>
    </source>
</reference>
<dbReference type="InterPro" id="IPR021899">
    <property type="entry name" value="DUF3511"/>
</dbReference>
<evidence type="ECO:0000313" key="1">
    <source>
        <dbReference type="EnsemblPlants" id="OBART07G27100.1"/>
    </source>
</evidence>